<dbReference type="AlphaFoldDB" id="A0A438VDH5"/>
<evidence type="ECO:0000259" key="2">
    <source>
        <dbReference type="PROSITE" id="PS50110"/>
    </source>
</evidence>
<sequence length="68" mass="7378">LGVKHIDFINGKTLLEHLFNPTTDVSNIGLIITDLEMPEASGFEVIKQVKNDPLTSKIPIVVNSSMSG</sequence>
<evidence type="ECO:0000313" key="4">
    <source>
        <dbReference type="Proteomes" id="UP000289022"/>
    </source>
</evidence>
<organism evidence="3 4">
    <name type="scientific">Helicobacter pylori</name>
    <name type="common">Campylobacter pylori</name>
    <dbReference type="NCBI Taxonomy" id="210"/>
    <lineage>
        <taxon>Bacteria</taxon>
        <taxon>Pseudomonadati</taxon>
        <taxon>Campylobacterota</taxon>
        <taxon>Epsilonproteobacteria</taxon>
        <taxon>Campylobacterales</taxon>
        <taxon>Helicobacteraceae</taxon>
        <taxon>Helicobacter</taxon>
    </lineage>
</organism>
<reference evidence="3 4" key="1">
    <citation type="submission" date="2018-11" db="EMBL/GenBank/DDBJ databases">
        <title>Genetic determinants and prediction of antibiotic resistance phenotypes in Helicobacter pylori.</title>
        <authorList>
            <person name="Wagner K."/>
        </authorList>
    </citation>
    <scope>NUCLEOTIDE SEQUENCE [LARGE SCALE GENOMIC DNA]</scope>
    <source>
        <strain evidence="3 4">ZH70</strain>
    </source>
</reference>
<dbReference type="InterPro" id="IPR001789">
    <property type="entry name" value="Sig_transdc_resp-reg_receiver"/>
</dbReference>
<evidence type="ECO:0000256" key="1">
    <source>
        <dbReference type="PROSITE-ProRule" id="PRU00169"/>
    </source>
</evidence>
<feature type="modified residue" description="4-aspartylphosphate" evidence="1">
    <location>
        <position position="34"/>
    </location>
</feature>
<dbReference type="PANTHER" id="PTHR47233:SF3">
    <property type="entry name" value="CHEMOTAXIS PROTEIN CHEV"/>
    <property type="match status" value="1"/>
</dbReference>
<evidence type="ECO:0000313" key="3">
    <source>
        <dbReference type="EMBL" id="RVZ08641.1"/>
    </source>
</evidence>
<dbReference type="GO" id="GO:0000160">
    <property type="term" value="P:phosphorelay signal transduction system"/>
    <property type="evidence" value="ECO:0007669"/>
    <property type="project" value="InterPro"/>
</dbReference>
<name>A0A438VDH5_HELPX</name>
<feature type="domain" description="Response regulatory" evidence="2">
    <location>
        <begin position="1"/>
        <end position="68"/>
    </location>
</feature>
<dbReference type="PROSITE" id="PS50110">
    <property type="entry name" value="RESPONSE_REGULATORY"/>
    <property type="match status" value="1"/>
</dbReference>
<accession>A0A438VDH5</accession>
<dbReference type="EMBL" id="RJGP01001851">
    <property type="protein sequence ID" value="RVZ08641.1"/>
    <property type="molecule type" value="Genomic_DNA"/>
</dbReference>
<feature type="non-terminal residue" evidence="3">
    <location>
        <position position="1"/>
    </location>
</feature>
<gene>
    <name evidence="3" type="ORF">EC518_16245</name>
</gene>
<dbReference type="InterPro" id="IPR011006">
    <property type="entry name" value="CheY-like_superfamily"/>
</dbReference>
<dbReference type="Gene3D" id="3.40.50.2300">
    <property type="match status" value="1"/>
</dbReference>
<dbReference type="Proteomes" id="UP000289022">
    <property type="component" value="Unassembled WGS sequence"/>
</dbReference>
<protein>
    <submittedName>
        <fullName evidence="3">Response regulator</fullName>
    </submittedName>
</protein>
<dbReference type="SUPFAM" id="SSF52172">
    <property type="entry name" value="CheY-like"/>
    <property type="match status" value="1"/>
</dbReference>
<comment type="caution">
    <text evidence="3">The sequence shown here is derived from an EMBL/GenBank/DDBJ whole genome shotgun (WGS) entry which is preliminary data.</text>
</comment>
<keyword evidence="1" id="KW-0597">Phosphoprotein</keyword>
<dbReference type="PANTHER" id="PTHR47233">
    <property type="entry name" value="CHEMOTAXIS PROTEIN CHEV"/>
    <property type="match status" value="1"/>
</dbReference>
<feature type="non-terminal residue" evidence="3">
    <location>
        <position position="68"/>
    </location>
</feature>
<proteinExistence type="predicted"/>